<dbReference type="Proteomes" id="UP001633002">
    <property type="component" value="Unassembled WGS sequence"/>
</dbReference>
<dbReference type="AlphaFoldDB" id="A0ABD3GT33"/>
<accession>A0ABD3GT33</accession>
<proteinExistence type="predicted"/>
<name>A0ABD3GT33_9MARC</name>
<keyword evidence="2" id="KW-1185">Reference proteome</keyword>
<evidence type="ECO:0000313" key="1">
    <source>
        <dbReference type="EMBL" id="KAL3682318.1"/>
    </source>
</evidence>
<dbReference type="EMBL" id="JBJQOH010000006">
    <property type="protein sequence ID" value="KAL3682318.1"/>
    <property type="molecule type" value="Genomic_DNA"/>
</dbReference>
<evidence type="ECO:0000313" key="2">
    <source>
        <dbReference type="Proteomes" id="UP001633002"/>
    </source>
</evidence>
<comment type="caution">
    <text evidence="1">The sequence shown here is derived from an EMBL/GenBank/DDBJ whole genome shotgun (WGS) entry which is preliminary data.</text>
</comment>
<sequence length="130" mass="14786">MEDEDRRTKRRRAAAAREQQTAYEFSRTPIYPGAKCSRLSYTILILNLQARFGCSNECISGIFRLLAERVLPEGSDVPNCRPEAKKHILPRMPNIEISDGYPRQDHPEEGFTSLSYYSKTSSYVPMPAIG</sequence>
<reference evidence="1 2" key="1">
    <citation type="submission" date="2024-09" db="EMBL/GenBank/DDBJ databases">
        <title>Chromosome-scale assembly of Riccia sorocarpa.</title>
        <authorList>
            <person name="Paukszto L."/>
        </authorList>
    </citation>
    <scope>NUCLEOTIDE SEQUENCE [LARGE SCALE GENOMIC DNA]</scope>
    <source>
        <strain evidence="1">LP-2024</strain>
        <tissue evidence="1">Aerial parts of the thallus</tissue>
    </source>
</reference>
<organism evidence="1 2">
    <name type="scientific">Riccia sorocarpa</name>
    <dbReference type="NCBI Taxonomy" id="122646"/>
    <lineage>
        <taxon>Eukaryota</taxon>
        <taxon>Viridiplantae</taxon>
        <taxon>Streptophyta</taxon>
        <taxon>Embryophyta</taxon>
        <taxon>Marchantiophyta</taxon>
        <taxon>Marchantiopsida</taxon>
        <taxon>Marchantiidae</taxon>
        <taxon>Marchantiales</taxon>
        <taxon>Ricciaceae</taxon>
        <taxon>Riccia</taxon>
    </lineage>
</organism>
<gene>
    <name evidence="1" type="ORF">R1sor_000340</name>
</gene>
<protein>
    <submittedName>
        <fullName evidence="1">Uncharacterized protein</fullName>
    </submittedName>
</protein>